<name>A0A9D1F7C9_9FIRM</name>
<dbReference type="InterPro" id="IPR050698">
    <property type="entry name" value="MBL"/>
</dbReference>
<dbReference type="InterPro" id="IPR036866">
    <property type="entry name" value="RibonucZ/Hydroxyglut_hydro"/>
</dbReference>
<proteinExistence type="predicted"/>
<protein>
    <submittedName>
        <fullName evidence="4">MBL fold metallo-hydrolase</fullName>
    </submittedName>
</protein>
<dbReference type="InterPro" id="IPR022712">
    <property type="entry name" value="Beta_Casp"/>
</dbReference>
<dbReference type="InterPro" id="IPR011108">
    <property type="entry name" value="RMMBL"/>
</dbReference>
<dbReference type="SMART" id="SM01027">
    <property type="entry name" value="Beta-Casp"/>
    <property type="match status" value="1"/>
</dbReference>
<reference evidence="4" key="2">
    <citation type="journal article" date="2021" name="PeerJ">
        <title>Extensive microbial diversity within the chicken gut microbiome revealed by metagenomics and culture.</title>
        <authorList>
            <person name="Gilroy R."/>
            <person name="Ravi A."/>
            <person name="Getino M."/>
            <person name="Pursley I."/>
            <person name="Horton D.L."/>
            <person name="Alikhan N.F."/>
            <person name="Baker D."/>
            <person name="Gharbi K."/>
            <person name="Hall N."/>
            <person name="Watson M."/>
            <person name="Adriaenssens E.M."/>
            <person name="Foster-Nyarko E."/>
            <person name="Jarju S."/>
            <person name="Secka A."/>
            <person name="Antonio M."/>
            <person name="Oren A."/>
            <person name="Chaudhuri R.R."/>
            <person name="La Ragione R."/>
            <person name="Hildebrand F."/>
            <person name="Pallen M.J."/>
        </authorList>
    </citation>
    <scope>NUCLEOTIDE SEQUENCE</scope>
    <source>
        <strain evidence="4">CHK178-757</strain>
    </source>
</reference>
<dbReference type="PANTHER" id="PTHR11203:SF37">
    <property type="entry name" value="INTEGRATOR COMPLEX SUBUNIT 11"/>
    <property type="match status" value="1"/>
</dbReference>
<evidence type="ECO:0000259" key="2">
    <source>
        <dbReference type="SMART" id="SM00849"/>
    </source>
</evidence>
<organism evidence="4 5">
    <name type="scientific">Candidatus Scybalocola faecigallinarum</name>
    <dbReference type="NCBI Taxonomy" id="2840941"/>
    <lineage>
        <taxon>Bacteria</taxon>
        <taxon>Bacillati</taxon>
        <taxon>Bacillota</taxon>
        <taxon>Clostridia</taxon>
        <taxon>Lachnospirales</taxon>
        <taxon>Lachnospiraceae</taxon>
        <taxon>Lachnospiraceae incertae sedis</taxon>
        <taxon>Candidatus Scybalocola (ex Gilroy et al. 2021)</taxon>
    </lineage>
</organism>
<gene>
    <name evidence="4" type="ORF">IAB46_13620</name>
</gene>
<comment type="caution">
    <text evidence="4">The sequence shown here is derived from an EMBL/GenBank/DDBJ whole genome shotgun (WGS) entry which is preliminary data.</text>
</comment>
<accession>A0A9D1F7C9</accession>
<reference evidence="4" key="1">
    <citation type="submission" date="2020-10" db="EMBL/GenBank/DDBJ databases">
        <authorList>
            <person name="Gilroy R."/>
        </authorList>
    </citation>
    <scope>NUCLEOTIDE SEQUENCE</scope>
    <source>
        <strain evidence="4">CHK178-757</strain>
    </source>
</reference>
<dbReference type="Pfam" id="PF10996">
    <property type="entry name" value="Beta-Casp"/>
    <property type="match status" value="1"/>
</dbReference>
<dbReference type="SMART" id="SM00849">
    <property type="entry name" value="Lactamase_B"/>
    <property type="match status" value="1"/>
</dbReference>
<keyword evidence="1" id="KW-0378">Hydrolase</keyword>
<dbReference type="Gene3D" id="3.40.50.10890">
    <property type="match status" value="1"/>
</dbReference>
<dbReference type="Gene3D" id="3.60.15.10">
    <property type="entry name" value="Ribonuclease Z/Hydroxyacylglutathione hydrolase-like"/>
    <property type="match status" value="1"/>
</dbReference>
<evidence type="ECO:0000256" key="1">
    <source>
        <dbReference type="ARBA" id="ARBA00022801"/>
    </source>
</evidence>
<feature type="domain" description="Beta-Casp" evidence="3">
    <location>
        <begin position="250"/>
        <end position="379"/>
    </location>
</feature>
<sequence length="537" mass="59627">MKLTFLGAAHEVTGSCTLLEACGHRILIDCGMEQGPDTYENCEMPVAAGEIDGVLLTHAHIDHSGRIPLLGAQGFTGPIYATGATCRLCDIMLQDSAHIQEFEAKWRNRKARRAGKPAYVPLYTVEDALKIREQFVACNYEDTYTIFPGIRIRFVDAGHLLGSSSIEITVTENGEKKKIVFSGDIGNTDQPLIRNPQYLTDADIVIMESTYGNRSHDKRIDYISQLTPIIQRTLDRGGNVVIPSFAVGRTQELLYFIRQIKDNGLIKGHDHFTVYVDSPLAVEATQVFSQSMYDYFDNEALALIRQGINPINFPDLKVAITSDDSITINSDPNPKVIISASGMCEAGRIRHHLKHNLWRPESTILFVGYQAVGTLGRAIVEGAREVRLFDEHIHIEAEICQLSGISGHADDQGLINWIKSFTPAPSQVFINHGEDSVCEIFAQRLRNELGLKATAPYNGAVYDLISGECLYAGSQKKVETTKAVPSGGKRHMNPVYQQLIEAGQRLSQVIDHNEGGANKDLRAFIRELNDLCEKWDR</sequence>
<dbReference type="GO" id="GO:0004521">
    <property type="term" value="F:RNA endonuclease activity"/>
    <property type="evidence" value="ECO:0007669"/>
    <property type="project" value="TreeGrafter"/>
</dbReference>
<dbReference type="AlphaFoldDB" id="A0A9D1F7C9"/>
<evidence type="ECO:0000313" key="5">
    <source>
        <dbReference type="Proteomes" id="UP000823927"/>
    </source>
</evidence>
<dbReference type="Pfam" id="PF00753">
    <property type="entry name" value="Lactamase_B"/>
    <property type="match status" value="1"/>
</dbReference>
<dbReference type="CDD" id="cd16295">
    <property type="entry name" value="TTHA0252-CPSF-like_MBL-fold"/>
    <property type="match status" value="1"/>
</dbReference>
<dbReference type="PANTHER" id="PTHR11203">
    <property type="entry name" value="CLEAVAGE AND POLYADENYLATION SPECIFICITY FACTOR FAMILY MEMBER"/>
    <property type="match status" value="1"/>
</dbReference>
<dbReference type="Proteomes" id="UP000823927">
    <property type="component" value="Unassembled WGS sequence"/>
</dbReference>
<feature type="domain" description="Metallo-beta-lactamase" evidence="2">
    <location>
        <begin position="13"/>
        <end position="216"/>
    </location>
</feature>
<dbReference type="GO" id="GO:0016787">
    <property type="term" value="F:hydrolase activity"/>
    <property type="evidence" value="ECO:0007669"/>
    <property type="project" value="UniProtKB-KW"/>
</dbReference>
<dbReference type="SUPFAM" id="SSF56281">
    <property type="entry name" value="Metallo-hydrolase/oxidoreductase"/>
    <property type="match status" value="1"/>
</dbReference>
<evidence type="ECO:0000259" key="3">
    <source>
        <dbReference type="SMART" id="SM01027"/>
    </source>
</evidence>
<dbReference type="Pfam" id="PF07521">
    <property type="entry name" value="RMMBL"/>
    <property type="match status" value="1"/>
</dbReference>
<evidence type="ECO:0000313" key="4">
    <source>
        <dbReference type="EMBL" id="HIS48561.1"/>
    </source>
</evidence>
<dbReference type="InterPro" id="IPR001279">
    <property type="entry name" value="Metallo-B-lactamas"/>
</dbReference>
<dbReference type="EMBL" id="DVIT01000058">
    <property type="protein sequence ID" value="HIS48561.1"/>
    <property type="molecule type" value="Genomic_DNA"/>
</dbReference>